<dbReference type="KEGG" id="lxy:O159_00660"/>
<accession>U3P202</accession>
<evidence type="ECO:0000313" key="2">
    <source>
        <dbReference type="EMBL" id="AGW40340.1"/>
    </source>
</evidence>
<feature type="compositionally biased region" description="Low complexity" evidence="1">
    <location>
        <begin position="13"/>
        <end position="32"/>
    </location>
</feature>
<reference evidence="2 3" key="1">
    <citation type="journal article" date="2013" name="Genome Announc.">
        <title>Complete Genome Sequence of Leifsonia xyli subsp. cynodontis Strain DSM46306, a Gram-Positive Bacterial Pathogen of Grasses.</title>
        <authorList>
            <person name="Monteiro-Vitorello C.B."/>
            <person name="Zerillo M.M."/>
            <person name="Van Sluys M.A."/>
            <person name="Camargo L.E."/>
            <person name="Kitajima J.P."/>
        </authorList>
    </citation>
    <scope>NUCLEOTIDE SEQUENCE [LARGE SCALE GENOMIC DNA]</scope>
    <source>
        <strain evidence="2 3">DSM 46306</strain>
    </source>
</reference>
<proteinExistence type="predicted"/>
<sequence>MSPNTEAITVVESPTSAAAPASSSEFRVAPTTVAGTTTTAKRTTITFYLSEGLRNRARAAYRSTSFEEKDSSWSEMLNKALLAEVERREAAYNDGEKFTGTDEPLSPGRPIGF</sequence>
<gene>
    <name evidence="2" type="ORF">O159_00660</name>
</gene>
<protein>
    <submittedName>
        <fullName evidence="2">Uncharacterized protein</fullName>
    </submittedName>
</protein>
<evidence type="ECO:0000256" key="1">
    <source>
        <dbReference type="SAM" id="MobiDB-lite"/>
    </source>
</evidence>
<name>U3P202_LEIXC</name>
<dbReference type="eggNOG" id="ENOG5031YEM">
    <property type="taxonomic scope" value="Bacteria"/>
</dbReference>
<dbReference type="AlphaFoldDB" id="U3P202"/>
<dbReference type="RefSeq" id="WP_021753787.1">
    <property type="nucleotide sequence ID" value="NC_022438.1"/>
</dbReference>
<dbReference type="PATRIC" id="fig|1389489.3.peg.60"/>
<dbReference type="Proteomes" id="UP000016743">
    <property type="component" value="Chromosome"/>
</dbReference>
<dbReference type="HOGENOM" id="CLU_2180555_0_0_11"/>
<evidence type="ECO:0000313" key="3">
    <source>
        <dbReference type="Proteomes" id="UP000016743"/>
    </source>
</evidence>
<organism evidence="2 3">
    <name type="scientific">Leifsonia xyli subsp. cynodontis DSM 46306</name>
    <dbReference type="NCBI Taxonomy" id="1389489"/>
    <lineage>
        <taxon>Bacteria</taxon>
        <taxon>Bacillati</taxon>
        <taxon>Actinomycetota</taxon>
        <taxon>Actinomycetes</taxon>
        <taxon>Micrococcales</taxon>
        <taxon>Microbacteriaceae</taxon>
        <taxon>Leifsonia</taxon>
    </lineage>
</organism>
<dbReference type="STRING" id="1389489.O159_00660"/>
<dbReference type="Gene3D" id="6.10.180.30">
    <property type="match status" value="1"/>
</dbReference>
<feature type="region of interest" description="Disordered" evidence="1">
    <location>
        <begin position="92"/>
        <end position="113"/>
    </location>
</feature>
<keyword evidence="3" id="KW-1185">Reference proteome</keyword>
<dbReference type="EMBL" id="CP006734">
    <property type="protein sequence ID" value="AGW40340.1"/>
    <property type="molecule type" value="Genomic_DNA"/>
</dbReference>
<feature type="region of interest" description="Disordered" evidence="1">
    <location>
        <begin position="1"/>
        <end position="32"/>
    </location>
</feature>